<protein>
    <recommendedName>
        <fullName evidence="4">BTB domain-containing protein</fullName>
    </recommendedName>
</protein>
<dbReference type="Proteomes" id="UP000504636">
    <property type="component" value="Unplaced"/>
</dbReference>
<dbReference type="EMBL" id="MU003698">
    <property type="protein sequence ID" value="KAF2811674.1"/>
    <property type="molecule type" value="Genomic_DNA"/>
</dbReference>
<evidence type="ECO:0000313" key="1">
    <source>
        <dbReference type="EMBL" id="KAF2811674.1"/>
    </source>
</evidence>
<name>A0A6A6YUG5_9PEZI</name>
<dbReference type="RefSeq" id="XP_033578638.1">
    <property type="nucleotide sequence ID" value="XM_033721965.1"/>
</dbReference>
<reference evidence="3" key="2">
    <citation type="submission" date="2020-04" db="EMBL/GenBank/DDBJ databases">
        <authorList>
            <consortium name="NCBI Genome Project"/>
        </authorList>
    </citation>
    <scope>NUCLEOTIDE SEQUENCE</scope>
    <source>
        <strain evidence="3">CBS 304.34</strain>
    </source>
</reference>
<evidence type="ECO:0000313" key="2">
    <source>
        <dbReference type="Proteomes" id="UP000504636"/>
    </source>
</evidence>
<dbReference type="GeneID" id="54462858"/>
<reference evidence="3" key="3">
    <citation type="submission" date="2025-04" db="UniProtKB">
        <authorList>
            <consortium name="RefSeq"/>
        </authorList>
    </citation>
    <scope>IDENTIFICATION</scope>
    <source>
        <strain evidence="3">CBS 304.34</strain>
    </source>
</reference>
<evidence type="ECO:0000313" key="3">
    <source>
        <dbReference type="RefSeq" id="XP_033578638.1"/>
    </source>
</evidence>
<organism evidence="1">
    <name type="scientific">Mytilinidion resinicola</name>
    <dbReference type="NCBI Taxonomy" id="574789"/>
    <lineage>
        <taxon>Eukaryota</taxon>
        <taxon>Fungi</taxon>
        <taxon>Dikarya</taxon>
        <taxon>Ascomycota</taxon>
        <taxon>Pezizomycotina</taxon>
        <taxon>Dothideomycetes</taxon>
        <taxon>Pleosporomycetidae</taxon>
        <taxon>Mytilinidiales</taxon>
        <taxon>Mytilinidiaceae</taxon>
        <taxon>Mytilinidion</taxon>
    </lineage>
</organism>
<sequence length="212" mass="24499">MGPKRQTPPKKKKFTDCIGRNAFIVKYTHNGDRNEFRLNREELQTQSPFFKLLENATSIGEVEGTINDLETANKDAKKNTKDFKLLTVVQNWLDPAKQQVSVTAKDEQVEFSEIFRRSLHVYKFAHHYDMRSFQNAVADYLMKTYPANATNSIGLEELVENEGIRPVYPQLWELLEEYYLAGCDLNPLDQKALNKVDGDVLARITRITRLLL</sequence>
<evidence type="ECO:0008006" key="4">
    <source>
        <dbReference type="Google" id="ProtNLM"/>
    </source>
</evidence>
<dbReference type="AlphaFoldDB" id="A0A6A6YUG5"/>
<gene>
    <name evidence="1 3" type="ORF">BDZ99DRAFT_475199</name>
</gene>
<proteinExistence type="predicted"/>
<keyword evidence="2" id="KW-1185">Reference proteome</keyword>
<reference evidence="1 3" key="1">
    <citation type="journal article" date="2020" name="Stud. Mycol.">
        <title>101 Dothideomycetes genomes: a test case for predicting lifestyles and emergence of pathogens.</title>
        <authorList>
            <person name="Haridas S."/>
            <person name="Albert R."/>
            <person name="Binder M."/>
            <person name="Bloem J."/>
            <person name="Labutti K."/>
            <person name="Salamov A."/>
            <person name="Andreopoulos B."/>
            <person name="Baker S."/>
            <person name="Barry K."/>
            <person name="Bills G."/>
            <person name="Bluhm B."/>
            <person name="Cannon C."/>
            <person name="Castanera R."/>
            <person name="Culley D."/>
            <person name="Daum C."/>
            <person name="Ezra D."/>
            <person name="Gonzalez J."/>
            <person name="Henrissat B."/>
            <person name="Kuo A."/>
            <person name="Liang C."/>
            <person name="Lipzen A."/>
            <person name="Lutzoni F."/>
            <person name="Magnuson J."/>
            <person name="Mondo S."/>
            <person name="Nolan M."/>
            <person name="Ohm R."/>
            <person name="Pangilinan J."/>
            <person name="Park H.-J."/>
            <person name="Ramirez L."/>
            <person name="Alfaro M."/>
            <person name="Sun H."/>
            <person name="Tritt A."/>
            <person name="Yoshinaga Y."/>
            <person name="Zwiers L.-H."/>
            <person name="Turgeon B."/>
            <person name="Goodwin S."/>
            <person name="Spatafora J."/>
            <person name="Crous P."/>
            <person name="Grigoriev I."/>
        </authorList>
    </citation>
    <scope>NUCLEOTIDE SEQUENCE</scope>
    <source>
        <strain evidence="1 3">CBS 304.34</strain>
    </source>
</reference>
<accession>A0A6A6YUG5</accession>